<keyword evidence="1" id="KW-0328">Glycosyltransferase</keyword>
<evidence type="ECO:0000313" key="4">
    <source>
        <dbReference type="EMBL" id="EFE79302.2"/>
    </source>
</evidence>
<evidence type="ECO:0000256" key="2">
    <source>
        <dbReference type="ARBA" id="ARBA00022679"/>
    </source>
</evidence>
<dbReference type="Proteomes" id="UP000003986">
    <property type="component" value="Unassembled WGS sequence"/>
</dbReference>
<gene>
    <name evidence="4" type="ORF">SSGG_06669</name>
</gene>
<evidence type="ECO:0000313" key="5">
    <source>
        <dbReference type="Proteomes" id="UP000003986"/>
    </source>
</evidence>
<organism evidence="4 5">
    <name type="scientific">Streptomyces filamentosus NRRL 15998</name>
    <dbReference type="NCBI Taxonomy" id="457431"/>
    <lineage>
        <taxon>Bacteria</taxon>
        <taxon>Bacillati</taxon>
        <taxon>Actinomycetota</taxon>
        <taxon>Actinomycetes</taxon>
        <taxon>Kitasatosporales</taxon>
        <taxon>Streptomycetaceae</taxon>
        <taxon>Streptomyces</taxon>
    </lineage>
</organism>
<dbReference type="GO" id="GO:1901137">
    <property type="term" value="P:carbohydrate derivative biosynthetic process"/>
    <property type="evidence" value="ECO:0007669"/>
    <property type="project" value="UniProtKB-ARBA"/>
</dbReference>
<dbReference type="InterPro" id="IPR028098">
    <property type="entry name" value="Glyco_trans_4-like_N"/>
</dbReference>
<name>D6AJU3_STRFL</name>
<dbReference type="InterPro" id="IPR050194">
    <property type="entry name" value="Glycosyltransferase_grp1"/>
</dbReference>
<dbReference type="Gene3D" id="3.40.50.2000">
    <property type="entry name" value="Glycogen Phosphorylase B"/>
    <property type="match status" value="2"/>
</dbReference>
<proteinExistence type="predicted"/>
<reference evidence="5" key="2">
    <citation type="submission" date="2008-12" db="EMBL/GenBank/DDBJ databases">
        <title>Annotation of Streptomyces roseosporus strain NRRL 15998.</title>
        <authorList>
            <consortium name="The Broad Institute Genome Sequencing Platform"/>
            <consortium name="Broad Institute Microbial Sequencing Center"/>
            <person name="Fischbach M."/>
            <person name="Ward D."/>
            <person name="Young S."/>
            <person name="Kodira C.D."/>
            <person name="Zeng Q."/>
            <person name="Koehrsen M."/>
            <person name="Godfrey P."/>
            <person name="Alvarado L."/>
            <person name="Berlin A.M."/>
            <person name="Borenstein D."/>
            <person name="Chen Z."/>
            <person name="Engels R."/>
            <person name="Freedman E."/>
            <person name="Gellesch M."/>
            <person name="Goldberg J."/>
            <person name="Griggs A."/>
            <person name="Gujja S."/>
            <person name="Heiman D.I."/>
            <person name="Hepburn T.A."/>
            <person name="Howarth C."/>
            <person name="Jen D."/>
            <person name="Larson L."/>
            <person name="Lewis B."/>
            <person name="Mehta T."/>
            <person name="Park D."/>
            <person name="Pearson M."/>
            <person name="Roberts A."/>
            <person name="Saif S."/>
            <person name="Shea T.D."/>
            <person name="Shenoy N."/>
            <person name="Sisk P."/>
            <person name="Stolte C."/>
            <person name="Sykes S.N."/>
            <person name="Walk T."/>
            <person name="White J."/>
            <person name="Yandava C."/>
            <person name="Straight P."/>
            <person name="Clardy J."/>
            <person name="Hung D."/>
            <person name="Kolter R."/>
            <person name="Mekalanos J."/>
            <person name="Walker S."/>
            <person name="Walsh C.T."/>
            <person name="Wieland B.L.C."/>
            <person name="Ilzarbe M."/>
            <person name="Galagan J."/>
            <person name="Nusbaum C."/>
            <person name="Birren B."/>
        </authorList>
    </citation>
    <scope>NUCLEOTIDE SEQUENCE [LARGE SCALE GENOMIC DNA]</scope>
    <source>
        <strain evidence="5">NRRL 15998</strain>
    </source>
</reference>
<keyword evidence="2 4" id="KW-0808">Transferase</keyword>
<dbReference type="SUPFAM" id="SSF53756">
    <property type="entry name" value="UDP-Glycosyltransferase/glycogen phosphorylase"/>
    <property type="match status" value="1"/>
</dbReference>
<reference evidence="5" key="1">
    <citation type="submission" date="2008-10" db="EMBL/GenBank/DDBJ databases">
        <authorList>
            <person name="Molnar K."/>
        </authorList>
    </citation>
    <scope>NUCLEOTIDE SEQUENCE [LARGE SCALE GENOMIC DNA]</scope>
    <source>
        <strain evidence="5">NRRL 15998</strain>
    </source>
</reference>
<evidence type="ECO:0000256" key="1">
    <source>
        <dbReference type="ARBA" id="ARBA00022676"/>
    </source>
</evidence>
<evidence type="ECO:0000259" key="3">
    <source>
        <dbReference type="Pfam" id="PF13439"/>
    </source>
</evidence>
<dbReference type="AlphaFoldDB" id="D6AJU3"/>
<protein>
    <submittedName>
        <fullName evidence="4">Glycosyl transferase</fullName>
    </submittedName>
</protein>
<dbReference type="PANTHER" id="PTHR45947">
    <property type="entry name" value="SULFOQUINOVOSYL TRANSFERASE SQD2"/>
    <property type="match status" value="1"/>
</dbReference>
<dbReference type="GO" id="GO:0016758">
    <property type="term" value="F:hexosyltransferase activity"/>
    <property type="evidence" value="ECO:0007669"/>
    <property type="project" value="TreeGrafter"/>
</dbReference>
<dbReference type="PANTHER" id="PTHR45947:SF3">
    <property type="entry name" value="SULFOQUINOVOSYL TRANSFERASE SQD2"/>
    <property type="match status" value="1"/>
</dbReference>
<dbReference type="EMBL" id="DS999644">
    <property type="protein sequence ID" value="EFE79302.2"/>
    <property type="molecule type" value="Genomic_DNA"/>
</dbReference>
<accession>D6AJU3</accession>
<sequence>MSESHARYRHISAKVHLGFTHRIERREPCVLHMRRTPERQLTVLHVVQPVDGGVARVVTDLVRAQAGAGLRPVVACPPGSPLAIGAAAAGAEVHGWSATRAPGPRLAGEVAAARRIVRASRPHVVHAHSAKAGLAGRIAVRGRVPTVFQPHAWSFEAVGGRTAELALGWERFGARWADHILCVSESERRTGQEAGIAARWSVIHNGIDLDRFRPGGHTVRAEARATLPLLEGTDRDAPLVVCVGRLTRQKGQDVLLRSWRRMAVPGARLVLVGDGPDREALEASAPPGVLFTGGCEDVRPWIHAADVLVLPSRWEGMALAPLEAMACGRAVVLTDVNGARESLPPGDEDHCLVPPEDPAALAAALTALLTDPDLREAVSRRALRHTRAAFDVRRTAGAVAGLYQELVGMSGPTTRKRTER</sequence>
<feature type="domain" description="Glycosyltransferase subfamily 4-like N-terminal" evidence="3">
    <location>
        <begin position="52"/>
        <end position="211"/>
    </location>
</feature>
<dbReference type="Pfam" id="PF13692">
    <property type="entry name" value="Glyco_trans_1_4"/>
    <property type="match status" value="1"/>
</dbReference>
<dbReference type="Pfam" id="PF13439">
    <property type="entry name" value="Glyco_transf_4"/>
    <property type="match status" value="1"/>
</dbReference>